<evidence type="ECO:0000313" key="5">
    <source>
        <dbReference type="Proteomes" id="UP000054921"/>
    </source>
</evidence>
<feature type="chain" id="PRO_5030019516" evidence="1">
    <location>
        <begin position="23"/>
        <end position="156"/>
    </location>
</feature>
<keyword evidence="3" id="KW-0449">Lipoprotein</keyword>
<dbReference type="SUPFAM" id="SSF82153">
    <property type="entry name" value="FAS1 domain"/>
    <property type="match status" value="1"/>
</dbReference>
<accession>A0A0W0SCH4</accession>
<dbReference type="Gene3D" id="2.30.180.10">
    <property type="entry name" value="FAS1 domain"/>
    <property type="match status" value="1"/>
</dbReference>
<dbReference type="RefSeq" id="WP_035901073.1">
    <property type="nucleotide sequence ID" value="NZ_CAAAIT010000007.1"/>
</dbReference>
<dbReference type="InterPro" id="IPR036378">
    <property type="entry name" value="FAS1_dom_sf"/>
</dbReference>
<dbReference type="PATRIC" id="fig|28084.5.peg.3398"/>
<dbReference type="GO" id="GO:0005615">
    <property type="term" value="C:extracellular space"/>
    <property type="evidence" value="ECO:0007669"/>
    <property type="project" value="TreeGrafter"/>
</dbReference>
<keyword evidence="1" id="KW-0732">Signal</keyword>
<keyword evidence="6" id="KW-1185">Reference proteome</keyword>
<reference evidence="4 6" key="2">
    <citation type="submission" date="2018-12" db="EMBL/GenBank/DDBJ databases">
        <authorList>
            <consortium name="Pathogen Informatics"/>
        </authorList>
    </citation>
    <scope>NUCLEOTIDE SEQUENCE [LARGE SCALE GENOMIC DNA]</scope>
    <source>
        <strain evidence="4 6">NCTC11976</strain>
    </source>
</reference>
<dbReference type="PROSITE" id="PS50213">
    <property type="entry name" value="FAS1"/>
    <property type="match status" value="1"/>
</dbReference>
<dbReference type="PANTHER" id="PTHR10900:SF77">
    <property type="entry name" value="FI19380P1"/>
    <property type="match status" value="1"/>
</dbReference>
<proteinExistence type="predicted"/>
<evidence type="ECO:0000313" key="6">
    <source>
        <dbReference type="Proteomes" id="UP000277577"/>
    </source>
</evidence>
<dbReference type="OrthoDB" id="9800666at2"/>
<reference evidence="3 5" key="1">
    <citation type="submission" date="2015-11" db="EMBL/GenBank/DDBJ databases">
        <title>Genomic analysis of 38 Legionella species identifies large and diverse effector repertoires.</title>
        <authorList>
            <person name="Burstein D."/>
            <person name="Amaro F."/>
            <person name="Zusman T."/>
            <person name="Lifshitz Z."/>
            <person name="Cohen O."/>
            <person name="Gilbert J.A."/>
            <person name="Pupko T."/>
            <person name="Shuman H.A."/>
            <person name="Segal G."/>
        </authorList>
    </citation>
    <scope>NUCLEOTIDE SEQUENCE [LARGE SCALE GENOMIC DNA]</scope>
    <source>
        <strain evidence="3 5">ORW</strain>
    </source>
</reference>
<sequence length="156" mass="16540">MKLIKQLFLVALISLYSIAASASDTIVNVAEGNKDFSTLVSLLKKAGLVSALEGKGPFTVFAPTNEAFASVPKADLDALLANPEKLKAVLLYHVVNGDITSDKIKPGMVKTLSGQDVDVTVKEGKVFVNNSEVIKADVKASNGVIHVIDHVLIPKE</sequence>
<organism evidence="3 5">
    <name type="scientific">Legionella cherrii</name>
    <dbReference type="NCBI Taxonomy" id="28084"/>
    <lineage>
        <taxon>Bacteria</taxon>
        <taxon>Pseudomonadati</taxon>
        <taxon>Pseudomonadota</taxon>
        <taxon>Gammaproteobacteria</taxon>
        <taxon>Legionellales</taxon>
        <taxon>Legionellaceae</taxon>
        <taxon>Legionella</taxon>
    </lineage>
</organism>
<dbReference type="EMBL" id="LR134173">
    <property type="protein sequence ID" value="VEB33625.1"/>
    <property type="molecule type" value="Genomic_DNA"/>
</dbReference>
<evidence type="ECO:0000259" key="2">
    <source>
        <dbReference type="PROSITE" id="PS50213"/>
    </source>
</evidence>
<feature type="domain" description="FAS1" evidence="2">
    <location>
        <begin position="23"/>
        <end position="152"/>
    </location>
</feature>
<evidence type="ECO:0000313" key="4">
    <source>
        <dbReference type="EMBL" id="VEB33625.1"/>
    </source>
</evidence>
<dbReference type="Proteomes" id="UP000054921">
    <property type="component" value="Unassembled WGS sequence"/>
</dbReference>
<evidence type="ECO:0000256" key="1">
    <source>
        <dbReference type="SAM" id="SignalP"/>
    </source>
</evidence>
<dbReference type="FunFam" id="2.30.180.10:FF:000019">
    <property type="entry name" value="Cell surface lipoprotein"/>
    <property type="match status" value="1"/>
</dbReference>
<dbReference type="InterPro" id="IPR000782">
    <property type="entry name" value="FAS1_domain"/>
</dbReference>
<dbReference type="AlphaFoldDB" id="A0A0W0SCH4"/>
<dbReference type="PANTHER" id="PTHR10900">
    <property type="entry name" value="PERIOSTIN-RELATED"/>
    <property type="match status" value="1"/>
</dbReference>
<dbReference type="InterPro" id="IPR050904">
    <property type="entry name" value="Adhesion/Biosynth-related"/>
</dbReference>
<feature type="signal peptide" evidence="1">
    <location>
        <begin position="1"/>
        <end position="22"/>
    </location>
</feature>
<dbReference type="SMART" id="SM00554">
    <property type="entry name" value="FAS1"/>
    <property type="match status" value="1"/>
</dbReference>
<dbReference type="STRING" id="28084.Lche_3130"/>
<dbReference type="EMBL" id="LNXW01000013">
    <property type="protein sequence ID" value="KTC81110.1"/>
    <property type="molecule type" value="Genomic_DNA"/>
</dbReference>
<dbReference type="Pfam" id="PF02469">
    <property type="entry name" value="Fasciclin"/>
    <property type="match status" value="1"/>
</dbReference>
<dbReference type="Proteomes" id="UP000277577">
    <property type="component" value="Chromosome"/>
</dbReference>
<evidence type="ECO:0000313" key="3">
    <source>
        <dbReference type="EMBL" id="KTC81110.1"/>
    </source>
</evidence>
<gene>
    <name evidence="3" type="ORF">Lche_3130</name>
    <name evidence="4" type="ORF">NCTC11976_00430</name>
</gene>
<protein>
    <submittedName>
        <fullName evidence="3">Cell surface lipoprotein MPB83</fullName>
    </submittedName>
    <submittedName>
        <fullName evidence="4">Lipoprotein p23</fullName>
    </submittedName>
</protein>
<name>A0A0W0SCH4_9GAMM</name>